<accession>A3BWG2</accession>
<dbReference type="AlphaFoldDB" id="A3BWG2"/>
<organism evidence="2">
    <name type="scientific">Oryza sativa subsp. japonica</name>
    <name type="common">Rice</name>
    <dbReference type="NCBI Taxonomy" id="39947"/>
    <lineage>
        <taxon>Eukaryota</taxon>
        <taxon>Viridiplantae</taxon>
        <taxon>Streptophyta</taxon>
        <taxon>Embryophyta</taxon>
        <taxon>Tracheophyta</taxon>
        <taxon>Spermatophyta</taxon>
        <taxon>Magnoliopsida</taxon>
        <taxon>Liliopsida</taxon>
        <taxon>Poales</taxon>
        <taxon>Poaceae</taxon>
        <taxon>BOP clade</taxon>
        <taxon>Oryzoideae</taxon>
        <taxon>Oryzeae</taxon>
        <taxon>Oryzinae</taxon>
        <taxon>Oryza</taxon>
        <taxon>Oryza sativa</taxon>
    </lineage>
</organism>
<evidence type="ECO:0000313" key="2">
    <source>
        <dbReference type="EMBL" id="EAZ43901.1"/>
    </source>
</evidence>
<reference evidence="2" key="2">
    <citation type="submission" date="2008-12" db="EMBL/GenBank/DDBJ databases">
        <title>Improved gene annotation of the rice (Oryza sativa) genomes.</title>
        <authorList>
            <person name="Wang J."/>
            <person name="Li R."/>
            <person name="Fan W."/>
            <person name="Huang Q."/>
            <person name="Zhang J."/>
            <person name="Zhou Y."/>
            <person name="Hu Y."/>
            <person name="Zi S."/>
            <person name="Li J."/>
            <person name="Ni P."/>
            <person name="Zheng H."/>
            <person name="Zhang Y."/>
            <person name="Zhao M."/>
            <person name="Hao Q."/>
            <person name="McDermott J."/>
            <person name="Samudrala R."/>
            <person name="Kristiansen K."/>
            <person name="Wong G.K.-S."/>
        </authorList>
    </citation>
    <scope>NUCLEOTIDE SEQUENCE</scope>
</reference>
<gene>
    <name evidence="2" type="ORF">OsJ_28522</name>
</gene>
<name>A3BWG2_ORYSJ</name>
<feature type="compositionally biased region" description="Low complexity" evidence="1">
    <location>
        <begin position="26"/>
        <end position="37"/>
    </location>
</feature>
<evidence type="ECO:0000256" key="1">
    <source>
        <dbReference type="SAM" id="MobiDB-lite"/>
    </source>
</evidence>
<reference evidence="2" key="1">
    <citation type="journal article" date="2005" name="PLoS Biol.">
        <title>The genomes of Oryza sativa: a history of duplications.</title>
        <authorList>
            <person name="Yu J."/>
            <person name="Wang J."/>
            <person name="Lin W."/>
            <person name="Li S."/>
            <person name="Li H."/>
            <person name="Zhou J."/>
            <person name="Ni P."/>
            <person name="Dong W."/>
            <person name="Hu S."/>
            <person name="Zeng C."/>
            <person name="Zhang J."/>
            <person name="Zhang Y."/>
            <person name="Li R."/>
            <person name="Xu Z."/>
            <person name="Li S."/>
            <person name="Li X."/>
            <person name="Zheng H."/>
            <person name="Cong L."/>
            <person name="Lin L."/>
            <person name="Yin J."/>
            <person name="Geng J."/>
            <person name="Li G."/>
            <person name="Shi J."/>
            <person name="Liu J."/>
            <person name="Lv H."/>
            <person name="Li J."/>
            <person name="Wang J."/>
            <person name="Deng Y."/>
            <person name="Ran L."/>
            <person name="Shi X."/>
            <person name="Wang X."/>
            <person name="Wu Q."/>
            <person name="Li C."/>
            <person name="Ren X."/>
            <person name="Wang J."/>
            <person name="Wang X."/>
            <person name="Li D."/>
            <person name="Liu D."/>
            <person name="Zhang X."/>
            <person name="Ji Z."/>
            <person name="Zhao W."/>
            <person name="Sun Y."/>
            <person name="Zhang Z."/>
            <person name="Bao J."/>
            <person name="Han Y."/>
            <person name="Dong L."/>
            <person name="Ji J."/>
            <person name="Chen P."/>
            <person name="Wu S."/>
            <person name="Liu J."/>
            <person name="Xiao Y."/>
            <person name="Bu D."/>
            <person name="Tan J."/>
            <person name="Yang L."/>
            <person name="Ye C."/>
            <person name="Zhang J."/>
            <person name="Xu J."/>
            <person name="Zhou Y."/>
            <person name="Yu Y."/>
            <person name="Zhang B."/>
            <person name="Zhuang S."/>
            <person name="Wei H."/>
            <person name="Liu B."/>
            <person name="Lei M."/>
            <person name="Yu H."/>
            <person name="Li Y."/>
            <person name="Xu H."/>
            <person name="Wei S."/>
            <person name="He X."/>
            <person name="Fang L."/>
            <person name="Zhang Z."/>
            <person name="Zhang Y."/>
            <person name="Huang X."/>
            <person name="Su Z."/>
            <person name="Tong W."/>
            <person name="Li J."/>
            <person name="Tong Z."/>
            <person name="Li S."/>
            <person name="Ye J."/>
            <person name="Wang L."/>
            <person name="Fang L."/>
            <person name="Lei T."/>
            <person name="Chen C."/>
            <person name="Chen H."/>
            <person name="Xu Z."/>
            <person name="Li H."/>
            <person name="Huang H."/>
            <person name="Zhang F."/>
            <person name="Xu H."/>
            <person name="Li N."/>
            <person name="Zhao C."/>
            <person name="Li S."/>
            <person name="Dong L."/>
            <person name="Huang Y."/>
            <person name="Li L."/>
            <person name="Xi Y."/>
            <person name="Qi Q."/>
            <person name="Li W."/>
            <person name="Zhang B."/>
            <person name="Hu W."/>
            <person name="Zhang Y."/>
            <person name="Tian X."/>
            <person name="Jiao Y."/>
            <person name="Liang X."/>
            <person name="Jin J."/>
            <person name="Gao L."/>
            <person name="Zheng W."/>
            <person name="Hao B."/>
            <person name="Liu S."/>
            <person name="Wang W."/>
            <person name="Yuan L."/>
            <person name="Cao M."/>
            <person name="McDermott J."/>
            <person name="Samudrala R."/>
            <person name="Wang J."/>
            <person name="Wong G.K."/>
            <person name="Yang H."/>
        </authorList>
    </citation>
    <scope>NUCLEOTIDE SEQUENCE [LARGE SCALE GENOMIC DNA]</scope>
</reference>
<proteinExistence type="predicted"/>
<protein>
    <submittedName>
        <fullName evidence="2">Uncharacterized protein</fullName>
    </submittedName>
</protein>
<dbReference type="EMBL" id="CM000146">
    <property type="protein sequence ID" value="EAZ43901.1"/>
    <property type="molecule type" value="Genomic_DNA"/>
</dbReference>
<sequence>MGQEGRVNRHHLPPLVTAAGPTLQPTTFTAATGGATDEAATTAASYPVCAELPPPAIDVLQPSAVTPSSSRSSFIRLAASHLRSPPPLTSTAPCSPPTIGVLLVVCGEL</sequence>
<feature type="region of interest" description="Disordered" evidence="1">
    <location>
        <begin position="1"/>
        <end position="37"/>
    </location>
</feature>
<dbReference type="Proteomes" id="UP000007752">
    <property type="component" value="Chromosome 9"/>
</dbReference>